<evidence type="ECO:0000313" key="8">
    <source>
        <dbReference type="EMBL" id="KAJ1369780.1"/>
    </source>
</evidence>
<keyword evidence="4" id="KW-0496">Mitochondrion</keyword>
<dbReference type="GO" id="GO:0005840">
    <property type="term" value="C:ribosome"/>
    <property type="evidence" value="ECO:0007669"/>
    <property type="project" value="UniProtKB-KW"/>
</dbReference>
<dbReference type="GO" id="GO:0005739">
    <property type="term" value="C:mitochondrion"/>
    <property type="evidence" value="ECO:0007669"/>
    <property type="project" value="InterPro"/>
</dbReference>
<dbReference type="PANTHER" id="PTHR15925:SF2">
    <property type="entry name" value="SMALL RIBOSOMAL SUBUNIT PROTEIN MS23"/>
    <property type="match status" value="1"/>
</dbReference>
<dbReference type="InterPro" id="IPR059242">
    <property type="entry name" value="mS23_dom"/>
</dbReference>
<dbReference type="EMBL" id="JAHQIW010006679">
    <property type="protein sequence ID" value="KAJ1369780.1"/>
    <property type="molecule type" value="Genomic_DNA"/>
</dbReference>
<evidence type="ECO:0000313" key="9">
    <source>
        <dbReference type="Proteomes" id="UP001196413"/>
    </source>
</evidence>
<comment type="subcellular location">
    <subcellularLocation>
        <location evidence="1">Mitochondrion</location>
    </subcellularLocation>
</comment>
<dbReference type="GO" id="GO:0006412">
    <property type="term" value="P:translation"/>
    <property type="evidence" value="ECO:0007669"/>
    <property type="project" value="InterPro"/>
</dbReference>
<evidence type="ECO:0000259" key="7">
    <source>
        <dbReference type="Pfam" id="PF10484"/>
    </source>
</evidence>
<evidence type="ECO:0000256" key="1">
    <source>
        <dbReference type="ARBA" id="ARBA00004173"/>
    </source>
</evidence>
<keyword evidence="3 8" id="KW-0689">Ribosomal protein</keyword>
<dbReference type="GO" id="GO:0003735">
    <property type="term" value="F:structural constituent of ribosome"/>
    <property type="evidence" value="ECO:0007669"/>
    <property type="project" value="InterPro"/>
</dbReference>
<sequence length="135" mass="15913">MASSFTRAERSGNIFYRVTGLIRAGQMSWADRPLWYDVYIAHPPLQAHDWNVKHAKHDEPVRKIFYEEDKVRAAFYKKYRGGVINMASAQESLSQQFIREYDIIKNEQKDNVDITDDEIFRKTEERLTEAGVQLR</sequence>
<dbReference type="PANTHER" id="PTHR15925">
    <property type="entry name" value="MITOCHONDRIAL RIBOSOMAL PROTEIN S23"/>
    <property type="match status" value="1"/>
</dbReference>
<evidence type="ECO:0000256" key="2">
    <source>
        <dbReference type="ARBA" id="ARBA00009864"/>
    </source>
</evidence>
<dbReference type="InterPro" id="IPR023611">
    <property type="entry name" value="mS23_dom_met"/>
</dbReference>
<protein>
    <recommendedName>
        <fullName evidence="6">Small ribosomal subunit protein mS23</fullName>
    </recommendedName>
</protein>
<comment type="similarity">
    <text evidence="2">Belongs to the mitochondrion-specific ribosomal protein mS23 family.</text>
</comment>
<name>A0AAD5R5B3_PARTN</name>
<feature type="domain" description="Small ribosomal subunit protein mS23 conserved" evidence="7">
    <location>
        <begin position="6"/>
        <end position="130"/>
    </location>
</feature>
<dbReference type="CDD" id="cd23701">
    <property type="entry name" value="At1g26750"/>
    <property type="match status" value="1"/>
</dbReference>
<keyword evidence="9" id="KW-1185">Reference proteome</keyword>
<dbReference type="InterPro" id="IPR019520">
    <property type="entry name" value="Ribosomal_mS23_met"/>
</dbReference>
<gene>
    <name evidence="8" type="primary">MRPS23</name>
    <name evidence="8" type="ORF">KIN20_031340</name>
</gene>
<reference evidence="8" key="1">
    <citation type="submission" date="2021-06" db="EMBL/GenBank/DDBJ databases">
        <title>Parelaphostrongylus tenuis whole genome reference sequence.</title>
        <authorList>
            <person name="Garwood T.J."/>
            <person name="Larsen P.A."/>
            <person name="Fountain-Jones N.M."/>
            <person name="Garbe J.R."/>
            <person name="Macchietto M.G."/>
            <person name="Kania S.A."/>
            <person name="Gerhold R.W."/>
            <person name="Richards J.E."/>
            <person name="Wolf T.M."/>
        </authorList>
    </citation>
    <scope>NUCLEOTIDE SEQUENCE</scope>
    <source>
        <strain evidence="8">MNPRO001-30</strain>
        <tissue evidence="8">Meninges</tissue>
    </source>
</reference>
<evidence type="ECO:0000256" key="6">
    <source>
        <dbReference type="ARBA" id="ARBA00035137"/>
    </source>
</evidence>
<organism evidence="8 9">
    <name type="scientific">Parelaphostrongylus tenuis</name>
    <name type="common">Meningeal worm</name>
    <dbReference type="NCBI Taxonomy" id="148309"/>
    <lineage>
        <taxon>Eukaryota</taxon>
        <taxon>Metazoa</taxon>
        <taxon>Ecdysozoa</taxon>
        <taxon>Nematoda</taxon>
        <taxon>Chromadorea</taxon>
        <taxon>Rhabditida</taxon>
        <taxon>Rhabditina</taxon>
        <taxon>Rhabditomorpha</taxon>
        <taxon>Strongyloidea</taxon>
        <taxon>Metastrongylidae</taxon>
        <taxon>Parelaphostrongylus</taxon>
    </lineage>
</organism>
<keyword evidence="5" id="KW-0687">Ribonucleoprotein</keyword>
<dbReference type="Pfam" id="PF10484">
    <property type="entry name" value="MRP-S23"/>
    <property type="match status" value="1"/>
</dbReference>
<proteinExistence type="inferred from homology"/>
<evidence type="ECO:0000256" key="4">
    <source>
        <dbReference type="ARBA" id="ARBA00023128"/>
    </source>
</evidence>
<dbReference type="AlphaFoldDB" id="A0AAD5R5B3"/>
<dbReference type="Proteomes" id="UP001196413">
    <property type="component" value="Unassembled WGS sequence"/>
</dbReference>
<evidence type="ECO:0000256" key="5">
    <source>
        <dbReference type="ARBA" id="ARBA00023274"/>
    </source>
</evidence>
<accession>A0AAD5R5B3</accession>
<evidence type="ECO:0000256" key="3">
    <source>
        <dbReference type="ARBA" id="ARBA00022980"/>
    </source>
</evidence>
<comment type="caution">
    <text evidence="8">The sequence shown here is derived from an EMBL/GenBank/DDBJ whole genome shotgun (WGS) entry which is preliminary data.</text>
</comment>